<feature type="compositionally biased region" description="Acidic residues" evidence="3">
    <location>
        <begin position="49"/>
        <end position="78"/>
    </location>
</feature>
<keyword evidence="4" id="KW-1133">Transmembrane helix</keyword>
<feature type="compositionally biased region" description="Low complexity" evidence="3">
    <location>
        <begin position="83"/>
        <end position="101"/>
    </location>
</feature>
<keyword evidence="2 4" id="KW-0472">Membrane</keyword>
<evidence type="ECO:0000256" key="2">
    <source>
        <dbReference type="ARBA" id="ARBA00023136"/>
    </source>
</evidence>
<feature type="region of interest" description="Disordered" evidence="3">
    <location>
        <begin position="1"/>
        <end position="110"/>
    </location>
</feature>
<evidence type="ECO:0000256" key="1">
    <source>
        <dbReference type="ARBA" id="ARBA00004370"/>
    </source>
</evidence>
<dbReference type="PANTHER" id="PTHR37042">
    <property type="entry name" value="OUTER MEMBRANE PROTEIN RV1973"/>
    <property type="match status" value="1"/>
</dbReference>
<reference evidence="5 6" key="1">
    <citation type="submission" date="2015-03" db="EMBL/GenBank/DDBJ databases">
        <authorList>
            <person name="Murphy D."/>
        </authorList>
    </citation>
    <scope>NUCLEOTIDE SEQUENCE [LARGE SCALE GENOMIC DNA]</scope>
    <source>
        <strain evidence="5 6">DSM 44277</strain>
    </source>
</reference>
<proteinExistence type="predicted"/>
<dbReference type="Proteomes" id="UP000198875">
    <property type="component" value="Unassembled WGS sequence"/>
</dbReference>
<sequence length="273" mass="28613">MEGDAGAGRLNPPPMPTNRRLRRRNRTFKPTSSAEPSPAPTEVTAEDPSGSEDGADPTDTEVTAEDPSGSEDGADPTDTEVTAEGPSESAAGDASEAEAPASGGGRRPSRLSSRRWLAGIAALLVLSAGGIGAGGYLALRYHHKAQAIAREDAAALKAAVDCVSATQAPDTTAMAASERKIIDCGTDAFRSQALLYTSMIVQAYQAANVHVQVADVRAAVERNNSDGSIDVLVAMRVKVDSDQSQKETGYRLRVKMALDEGQYKISKLDQVTK</sequence>
<dbReference type="GO" id="GO:0016020">
    <property type="term" value="C:membrane"/>
    <property type="evidence" value="ECO:0007669"/>
    <property type="project" value="UniProtKB-SubCell"/>
</dbReference>
<comment type="subcellular location">
    <subcellularLocation>
        <location evidence="1">Membrane</location>
    </subcellularLocation>
</comment>
<evidence type="ECO:0000313" key="5">
    <source>
        <dbReference type="EMBL" id="CPR13053.1"/>
    </source>
</evidence>
<protein>
    <submittedName>
        <fullName evidence="5">Mce associated membrane protein</fullName>
    </submittedName>
</protein>
<accession>A0A0U0WE54</accession>
<organism evidence="5 6">
    <name type="scientific">Mycobacterium bohemicum DSM 44277</name>
    <dbReference type="NCBI Taxonomy" id="1236609"/>
    <lineage>
        <taxon>Bacteria</taxon>
        <taxon>Bacillati</taxon>
        <taxon>Actinomycetota</taxon>
        <taxon>Actinomycetes</taxon>
        <taxon>Mycobacteriales</taxon>
        <taxon>Mycobacteriaceae</taxon>
        <taxon>Mycobacterium</taxon>
    </lineage>
</organism>
<dbReference type="AlphaFoldDB" id="A0A0U0WE54"/>
<evidence type="ECO:0000256" key="3">
    <source>
        <dbReference type="SAM" id="MobiDB-lite"/>
    </source>
</evidence>
<evidence type="ECO:0000313" key="6">
    <source>
        <dbReference type="Proteomes" id="UP000198875"/>
    </source>
</evidence>
<dbReference type="RefSeq" id="WP_090350551.1">
    <property type="nucleotide sequence ID" value="NZ_CSTD01000005.1"/>
</dbReference>
<feature type="transmembrane region" description="Helical" evidence="4">
    <location>
        <begin position="116"/>
        <end position="139"/>
    </location>
</feature>
<gene>
    <name evidence="5" type="ORF">BN971_04360</name>
</gene>
<dbReference type="OrthoDB" id="4616808at2"/>
<name>A0A0U0WE54_MYCBE</name>
<evidence type="ECO:0000256" key="4">
    <source>
        <dbReference type="SAM" id="Phobius"/>
    </source>
</evidence>
<dbReference type="EMBL" id="CSTD01000005">
    <property type="protein sequence ID" value="CPR13053.1"/>
    <property type="molecule type" value="Genomic_DNA"/>
</dbReference>
<feature type="compositionally biased region" description="Low complexity" evidence="3">
    <location>
        <begin position="30"/>
        <end position="42"/>
    </location>
</feature>
<keyword evidence="4" id="KW-0812">Transmembrane</keyword>
<dbReference type="PANTHER" id="PTHR37042:SF4">
    <property type="entry name" value="OUTER MEMBRANE PROTEIN RV1973"/>
    <property type="match status" value="1"/>
</dbReference>